<organism evidence="3 4">
    <name type="scientific">Collybiopsis confluens</name>
    <dbReference type="NCBI Taxonomy" id="2823264"/>
    <lineage>
        <taxon>Eukaryota</taxon>
        <taxon>Fungi</taxon>
        <taxon>Dikarya</taxon>
        <taxon>Basidiomycota</taxon>
        <taxon>Agaricomycotina</taxon>
        <taxon>Agaricomycetes</taxon>
        <taxon>Agaricomycetidae</taxon>
        <taxon>Agaricales</taxon>
        <taxon>Marasmiineae</taxon>
        <taxon>Omphalotaceae</taxon>
        <taxon>Collybiopsis</taxon>
    </lineage>
</organism>
<evidence type="ECO:0000256" key="1">
    <source>
        <dbReference type="PROSITE-ProRule" id="PRU00042"/>
    </source>
</evidence>
<protein>
    <recommendedName>
        <fullName evidence="2">C2H2-type domain-containing protein</fullName>
    </recommendedName>
</protein>
<gene>
    <name evidence="3" type="ORF">D9757_014516</name>
</gene>
<evidence type="ECO:0000259" key="2">
    <source>
        <dbReference type="PROSITE" id="PS50157"/>
    </source>
</evidence>
<dbReference type="PROSITE" id="PS00028">
    <property type="entry name" value="ZINC_FINGER_C2H2_1"/>
    <property type="match status" value="1"/>
</dbReference>
<evidence type="ECO:0000313" key="4">
    <source>
        <dbReference type="Proteomes" id="UP000518752"/>
    </source>
</evidence>
<dbReference type="AlphaFoldDB" id="A0A8H5LMK6"/>
<dbReference type="InterPro" id="IPR013087">
    <property type="entry name" value="Znf_C2H2_type"/>
</dbReference>
<accession>A0A8H5LMK6</accession>
<keyword evidence="4" id="KW-1185">Reference proteome</keyword>
<name>A0A8H5LMK6_9AGAR</name>
<feature type="domain" description="C2H2-type" evidence="2">
    <location>
        <begin position="3"/>
        <end position="31"/>
    </location>
</feature>
<comment type="caution">
    <text evidence="3">The sequence shown here is derived from an EMBL/GenBank/DDBJ whole genome shotgun (WGS) entry which is preliminary data.</text>
</comment>
<keyword evidence="1" id="KW-0863">Zinc-finger</keyword>
<dbReference type="EMBL" id="JAACJN010000199">
    <property type="protein sequence ID" value="KAF5362693.1"/>
    <property type="molecule type" value="Genomic_DNA"/>
</dbReference>
<dbReference type="InterPro" id="IPR041078">
    <property type="entry name" value="Plavaka"/>
</dbReference>
<proteinExistence type="predicted"/>
<dbReference type="GO" id="GO:0008270">
    <property type="term" value="F:zinc ion binding"/>
    <property type="evidence" value="ECO:0007669"/>
    <property type="project" value="UniProtKB-KW"/>
</dbReference>
<reference evidence="3 4" key="1">
    <citation type="journal article" date="2020" name="ISME J.">
        <title>Uncovering the hidden diversity of litter-decomposition mechanisms in mushroom-forming fungi.</title>
        <authorList>
            <person name="Floudas D."/>
            <person name="Bentzer J."/>
            <person name="Ahren D."/>
            <person name="Johansson T."/>
            <person name="Persson P."/>
            <person name="Tunlid A."/>
        </authorList>
    </citation>
    <scope>NUCLEOTIDE SEQUENCE [LARGE SCALE GENOMIC DNA]</scope>
    <source>
        <strain evidence="3 4">CBS 406.79</strain>
    </source>
</reference>
<dbReference type="Pfam" id="PF18759">
    <property type="entry name" value="Plavaka"/>
    <property type="match status" value="1"/>
</dbReference>
<dbReference type="Proteomes" id="UP000518752">
    <property type="component" value="Unassembled WGS sequence"/>
</dbReference>
<evidence type="ECO:0000313" key="3">
    <source>
        <dbReference type="EMBL" id="KAF5362693.1"/>
    </source>
</evidence>
<keyword evidence="1" id="KW-0862">Zinc</keyword>
<dbReference type="PROSITE" id="PS50157">
    <property type="entry name" value="ZINC_FINGER_C2H2_2"/>
    <property type="match status" value="1"/>
</dbReference>
<keyword evidence="1" id="KW-0479">Metal-binding</keyword>
<sequence>MDFSCAVCKRSFSRPQDRLSHLTLTHDPKHRAHLRQLNQFEGKRFREAAASARNARTRRTLTKSRNISNLSTFSSFPMEVDAGYQAGLTNGHTDSINEDPELLDEEGSIVSEDDYLETQERQEEVAFERVMDVTAQEILEHTTVFDFLPDPVLKEEVAESVSDDDQPWVWDWHPTAGQVFGKKPTVHERWSRLFPGKDAEAIENYKPFASRLEWEVAQWVVQERVSQKSFDRLLKIPQLKEKLGLTFNNARSMLQKVDKIPERCGPWFTKRLSFKDRPDEHFIVRHRNALDAIRALWGDPAFSNDLVYKPVKLFRHPSRTSEDRVFNEMWTGGFWNAAQERIPEGGTIAPVIIATDKTSLTQFSGSKSAYPVYLTLGNIPKALRRKPGSRACVLIAYLHADKLSKVGLSDTTLKLRNYELFHRSMAVVLEHLKAAGDPDGYGVEMVGGDGVVRRVFPILATYVADYPEQCLVTCTKYGTCPKCQQKADALQDASMLAPRDQFWTIDKIQTARKELKDRGGRAVHDRTMVDDVAGGNYQPFWEGFPLTDIHRCIAPDVLHQLYQGIFKYLVEWVQQVVGEKELDERIRTLPPTHGVRHFAKGISVLSQLSGGEHRHIARVLLACLVGKLEPEGIAACRSMLHFIQLSQYSSHDHETLKYMVDTLRTWYRHREYFIDKEVRQHFNIPKFHALLHYVQSIRWLGTTDNYNTEAFERFHIDWAKEGWAASNKRDHFPQMVLFISRKEKIASYDFYRSWAGSNMPQLDTNSDEQEITATVTKLGPGSDNDSEECISVGRTKLRQYSQAPEIGQSMTIHLTKHPSEPRKKLSHILVSHSAPGFITELKRFLCSFLASSDQPAKHTTLQSSLPFDTVDVWHRFNITPMKLLDDEVEKAIVRASPISRTASIPRYDTVIVLDGENAESTAVQGCRAARLRVIFRLPETVNRYGFPSPSPLNWPAHPLAYVTWYTRFARAPDKGTGMYKVQPVVGSNGIPLGAIIPLSDIRQPCMLVPSRAEWEKGWTSENVLDQCPSFFVNNLQNKYSYQTIY</sequence>
<dbReference type="OrthoDB" id="2576233at2759"/>